<comment type="cofactor">
    <cofactor evidence="1">
        <name>Mg(2+)</name>
        <dbReference type="ChEBI" id="CHEBI:18420"/>
    </cofactor>
</comment>
<dbReference type="PROSITE" id="PS00909">
    <property type="entry name" value="MR_MLE_2"/>
    <property type="match status" value="1"/>
</dbReference>
<dbReference type="SUPFAM" id="SSF51604">
    <property type="entry name" value="Enolase C-terminal domain-like"/>
    <property type="match status" value="1"/>
</dbReference>
<dbReference type="AlphaFoldDB" id="A0A849A8E4"/>
<dbReference type="PANTHER" id="PTHR13794">
    <property type="entry name" value="ENOLASE SUPERFAMILY, MANDELATE RACEMASE"/>
    <property type="match status" value="1"/>
</dbReference>
<dbReference type="Gene3D" id="3.20.20.120">
    <property type="entry name" value="Enolase-like C-terminal domain"/>
    <property type="match status" value="1"/>
</dbReference>
<dbReference type="Gene3D" id="3.30.390.10">
    <property type="entry name" value="Enolase-like, N-terminal domain"/>
    <property type="match status" value="1"/>
</dbReference>
<evidence type="ECO:0000313" key="7">
    <source>
        <dbReference type="Proteomes" id="UP000562984"/>
    </source>
</evidence>
<dbReference type="GO" id="GO:0016836">
    <property type="term" value="F:hydro-lyase activity"/>
    <property type="evidence" value="ECO:0007669"/>
    <property type="project" value="TreeGrafter"/>
</dbReference>
<keyword evidence="2" id="KW-0479">Metal-binding</keyword>
<reference evidence="6 7" key="1">
    <citation type="submission" date="2020-05" db="EMBL/GenBank/DDBJ databases">
        <title>Nakamurella sp. DB0629 isolated from air conditioner.</title>
        <authorList>
            <person name="Kim D.H."/>
            <person name="Kim D.-U."/>
        </authorList>
    </citation>
    <scope>NUCLEOTIDE SEQUENCE [LARGE SCALE GENOMIC DNA]</scope>
    <source>
        <strain evidence="6 7">DB0629</strain>
    </source>
</reference>
<dbReference type="SFLD" id="SFLDG00179">
    <property type="entry name" value="mandelate_racemase"/>
    <property type="match status" value="1"/>
</dbReference>
<dbReference type="EMBL" id="JABEND010000003">
    <property type="protein sequence ID" value="NNG35351.1"/>
    <property type="molecule type" value="Genomic_DNA"/>
</dbReference>
<dbReference type="GO" id="GO:0016052">
    <property type="term" value="P:carbohydrate catabolic process"/>
    <property type="evidence" value="ECO:0007669"/>
    <property type="project" value="TreeGrafter"/>
</dbReference>
<evidence type="ECO:0000256" key="4">
    <source>
        <dbReference type="SAM" id="MobiDB-lite"/>
    </source>
</evidence>
<dbReference type="GO" id="GO:0000287">
    <property type="term" value="F:magnesium ion binding"/>
    <property type="evidence" value="ECO:0007669"/>
    <property type="project" value="TreeGrafter"/>
</dbReference>
<evidence type="ECO:0000313" key="6">
    <source>
        <dbReference type="EMBL" id="NNG35351.1"/>
    </source>
</evidence>
<dbReference type="SUPFAM" id="SSF54826">
    <property type="entry name" value="Enolase N-terminal domain-like"/>
    <property type="match status" value="1"/>
</dbReference>
<proteinExistence type="predicted"/>
<protein>
    <submittedName>
        <fullName evidence="6">Fuconate dehydratase</fullName>
    </submittedName>
</protein>
<accession>A0A849A8E4</accession>
<keyword evidence="7" id="KW-1185">Reference proteome</keyword>
<dbReference type="GO" id="GO:0009063">
    <property type="term" value="P:amino acid catabolic process"/>
    <property type="evidence" value="ECO:0007669"/>
    <property type="project" value="InterPro"/>
</dbReference>
<feature type="domain" description="Mandelate racemase/muconate lactonizing enzyme C-terminal" evidence="5">
    <location>
        <begin position="205"/>
        <end position="301"/>
    </location>
</feature>
<evidence type="ECO:0000256" key="1">
    <source>
        <dbReference type="ARBA" id="ARBA00001946"/>
    </source>
</evidence>
<evidence type="ECO:0000259" key="5">
    <source>
        <dbReference type="SMART" id="SM00922"/>
    </source>
</evidence>
<comment type="caution">
    <text evidence="6">The sequence shown here is derived from an EMBL/GenBank/DDBJ whole genome shotgun (WGS) entry which is preliminary data.</text>
</comment>
<dbReference type="SMART" id="SM00922">
    <property type="entry name" value="MR_MLE"/>
    <property type="match status" value="1"/>
</dbReference>
<dbReference type="InterPro" id="IPR013342">
    <property type="entry name" value="Mandelate_racemase_C"/>
</dbReference>
<sequence length="434" mass="47665">MNPDPDYSAAYLRVDLGVQGRGVQGRGVQDHGVQEQGVQRQGDHPAAPDGDLPSGHAFVFTIGRGNDIQLAAVASVAERLIGRPVRAVLDDLGGLWRELVHDSQLRWLGPEKGVMQMAIGAVVNAMWDLKAKLAGKPLWLLLSEMPSEALVDLVDFRYLTDVLTPEQALSRLRRWEDSRGERIEALRRNGYPAYTTTPGWLGYSDEKLARLCAEAVQQGFAQIKLKVGGNVADDRRRMAIAREVVGTEIRIATDANQRWETAEAIEWVRQLAEFDPVWIEEPTNPDDLLAHAEIARGVAPIRVATGEHMANRVMFKQFLQAGALQVAQIDATRVAGVNENLAMLLLAAQFDVPVCPHAGGVGLCEAVQHLSMFDYVAVSGTVDGRVIEYVDHLHEHFVTPVELRQGNYVAPLAPGAGTEMLPASLERYRWSGRG</sequence>
<dbReference type="SFLD" id="SFLDS00001">
    <property type="entry name" value="Enolase"/>
    <property type="match status" value="1"/>
</dbReference>
<feature type="region of interest" description="Disordered" evidence="4">
    <location>
        <begin position="23"/>
        <end position="50"/>
    </location>
</feature>
<name>A0A849A8E4_9ACTN</name>
<dbReference type="InterPro" id="IPR046945">
    <property type="entry name" value="RHMD-like"/>
</dbReference>
<organism evidence="6 7">
    <name type="scientific">Nakamurella aerolata</name>
    <dbReference type="NCBI Taxonomy" id="1656892"/>
    <lineage>
        <taxon>Bacteria</taxon>
        <taxon>Bacillati</taxon>
        <taxon>Actinomycetota</taxon>
        <taxon>Actinomycetes</taxon>
        <taxon>Nakamurellales</taxon>
        <taxon>Nakamurellaceae</taxon>
        <taxon>Nakamurella</taxon>
    </lineage>
</organism>
<dbReference type="InterPro" id="IPR029065">
    <property type="entry name" value="Enolase_C-like"/>
</dbReference>
<dbReference type="InterPro" id="IPR029017">
    <property type="entry name" value="Enolase-like_N"/>
</dbReference>
<dbReference type="PANTHER" id="PTHR13794:SF58">
    <property type="entry name" value="MITOCHONDRIAL ENOLASE SUPERFAMILY MEMBER 1"/>
    <property type="match status" value="1"/>
</dbReference>
<dbReference type="Pfam" id="PF13378">
    <property type="entry name" value="MR_MLE_C"/>
    <property type="match status" value="1"/>
</dbReference>
<gene>
    <name evidence="6" type="ORF">HKD39_06415</name>
</gene>
<dbReference type="Proteomes" id="UP000562984">
    <property type="component" value="Unassembled WGS sequence"/>
</dbReference>
<evidence type="ECO:0000256" key="2">
    <source>
        <dbReference type="ARBA" id="ARBA00022723"/>
    </source>
</evidence>
<keyword evidence="3" id="KW-0460">Magnesium</keyword>
<dbReference type="InterPro" id="IPR018110">
    <property type="entry name" value="Mandel_Rmase/mucon_lact_enz_CS"/>
</dbReference>
<evidence type="ECO:0000256" key="3">
    <source>
        <dbReference type="ARBA" id="ARBA00022842"/>
    </source>
</evidence>
<dbReference type="InterPro" id="IPR036849">
    <property type="entry name" value="Enolase-like_C_sf"/>
</dbReference>